<dbReference type="PANTHER" id="PTHR28255">
    <property type="match status" value="1"/>
</dbReference>
<evidence type="ECO:0000256" key="1">
    <source>
        <dbReference type="HAMAP-Rule" id="MF_00761"/>
    </source>
</evidence>
<sequence length="165" mass="18106">MALDDDLTRLALQEERLQFEQFNAETALAIGLRLKDYIASLGKKAAIDIQLAGHPLFFYAMPGTTPDNVDWIRRKRNVVMRFHKSSYAFALNVQKNGYSLFERFGAGADELALSGGAFPIRLRGSGCVGSIIVSGLPHRDDHGVIVAVLAEFLGQDIAELALDKV</sequence>
<protein>
    <recommendedName>
        <fullName evidence="1">UPF0303 protein ABDB84_08525</fullName>
    </recommendedName>
</protein>
<dbReference type="InterPro" id="IPR010371">
    <property type="entry name" value="YBR137W-like"/>
</dbReference>
<dbReference type="InterPro" id="IPR005624">
    <property type="entry name" value="PduO/GlcC-like"/>
</dbReference>
<organism evidence="2 3">
    <name type="scientific">Uliginosibacterium sediminicola</name>
    <dbReference type="NCBI Taxonomy" id="2024550"/>
    <lineage>
        <taxon>Bacteria</taxon>
        <taxon>Pseudomonadati</taxon>
        <taxon>Pseudomonadota</taxon>
        <taxon>Betaproteobacteria</taxon>
        <taxon>Rhodocyclales</taxon>
        <taxon>Zoogloeaceae</taxon>
        <taxon>Uliginosibacterium</taxon>
    </lineage>
</organism>
<dbReference type="PANTHER" id="PTHR28255:SF1">
    <property type="entry name" value="UPF0303 PROTEIN YBR137W"/>
    <property type="match status" value="1"/>
</dbReference>
<dbReference type="InterPro" id="IPR038084">
    <property type="entry name" value="PduO/GlcC-like_sf"/>
</dbReference>
<reference evidence="2 3" key="1">
    <citation type="journal article" date="2018" name="Int. J. Syst. Evol. Microbiol.">
        <title>Uliginosibacterium sediminicola sp. nov., isolated from freshwater sediment.</title>
        <authorList>
            <person name="Hwang W.M."/>
            <person name="Kim S.M."/>
            <person name="Kang K."/>
            <person name="Ahn T.Y."/>
        </authorList>
    </citation>
    <scope>NUCLEOTIDE SEQUENCE [LARGE SCALE GENOMIC DNA]</scope>
    <source>
        <strain evidence="2 3">M1-21</strain>
    </source>
</reference>
<comment type="similarity">
    <text evidence="1">Belongs to the UPF0303 family.</text>
</comment>
<dbReference type="HAMAP" id="MF_00761">
    <property type="entry name" value="UPF0303"/>
    <property type="match status" value="1"/>
</dbReference>
<dbReference type="Pfam" id="PF03928">
    <property type="entry name" value="HbpS-like"/>
    <property type="match status" value="1"/>
</dbReference>
<dbReference type="Proteomes" id="UP001410394">
    <property type="component" value="Unassembled WGS sequence"/>
</dbReference>
<gene>
    <name evidence="2" type="ORF">ABDB84_08525</name>
</gene>
<comment type="caution">
    <text evidence="2">The sequence shown here is derived from an EMBL/GenBank/DDBJ whole genome shotgun (WGS) entry which is preliminary data.</text>
</comment>
<accession>A0ABU9YXT9</accession>
<dbReference type="RefSeq" id="WP_345919288.1">
    <property type="nucleotide sequence ID" value="NZ_JBDIVE010000003.1"/>
</dbReference>
<dbReference type="SUPFAM" id="SSF143744">
    <property type="entry name" value="GlcG-like"/>
    <property type="match status" value="1"/>
</dbReference>
<evidence type="ECO:0000313" key="2">
    <source>
        <dbReference type="EMBL" id="MEN3068522.1"/>
    </source>
</evidence>
<keyword evidence="3" id="KW-1185">Reference proteome</keyword>
<dbReference type="PIRSF" id="PIRSF008757">
    <property type="entry name" value="UCP008757"/>
    <property type="match status" value="1"/>
</dbReference>
<dbReference type="NCBIfam" id="NF002696">
    <property type="entry name" value="PRK02487.1-5"/>
    <property type="match status" value="1"/>
</dbReference>
<dbReference type="EMBL" id="JBDIVE010000003">
    <property type="protein sequence ID" value="MEN3068522.1"/>
    <property type="molecule type" value="Genomic_DNA"/>
</dbReference>
<dbReference type="Gene3D" id="3.30.450.150">
    <property type="entry name" value="Haem-degrading domain"/>
    <property type="match status" value="1"/>
</dbReference>
<evidence type="ECO:0000313" key="3">
    <source>
        <dbReference type="Proteomes" id="UP001410394"/>
    </source>
</evidence>
<name>A0ABU9YXT9_9RHOO</name>
<proteinExistence type="inferred from homology"/>